<dbReference type="Pfam" id="PF00126">
    <property type="entry name" value="HTH_1"/>
    <property type="match status" value="1"/>
</dbReference>
<dbReference type="KEGG" id="rru:Rru_A0686"/>
<dbReference type="Gene3D" id="3.40.190.290">
    <property type="match status" value="1"/>
</dbReference>
<dbReference type="InterPro" id="IPR000847">
    <property type="entry name" value="LysR_HTH_N"/>
</dbReference>
<dbReference type="SUPFAM" id="SSF46785">
    <property type="entry name" value="Winged helix' DNA-binding domain"/>
    <property type="match status" value="1"/>
</dbReference>
<evidence type="ECO:0000259" key="5">
    <source>
        <dbReference type="PROSITE" id="PS50931"/>
    </source>
</evidence>
<evidence type="ECO:0000256" key="1">
    <source>
        <dbReference type="ARBA" id="ARBA00009437"/>
    </source>
</evidence>
<keyword evidence="3" id="KW-0238">DNA-binding</keyword>
<gene>
    <name evidence="6" type="ordered locus">Rru_A0686</name>
</gene>
<protein>
    <submittedName>
        <fullName evidence="6">Transcriptional regulator, LysR family</fullName>
    </submittedName>
</protein>
<dbReference type="GO" id="GO:0003700">
    <property type="term" value="F:DNA-binding transcription factor activity"/>
    <property type="evidence" value="ECO:0007669"/>
    <property type="project" value="InterPro"/>
</dbReference>
<proteinExistence type="inferred from homology"/>
<organism evidence="6 7">
    <name type="scientific">Rhodospirillum rubrum (strain ATCC 11170 / ATH 1.1.1 / DSM 467 / LMG 4362 / NCIMB 8255 / S1)</name>
    <dbReference type="NCBI Taxonomy" id="269796"/>
    <lineage>
        <taxon>Bacteria</taxon>
        <taxon>Pseudomonadati</taxon>
        <taxon>Pseudomonadota</taxon>
        <taxon>Alphaproteobacteria</taxon>
        <taxon>Rhodospirillales</taxon>
        <taxon>Rhodospirillaceae</taxon>
        <taxon>Rhodospirillum</taxon>
    </lineage>
</organism>
<evidence type="ECO:0000256" key="4">
    <source>
        <dbReference type="ARBA" id="ARBA00023163"/>
    </source>
</evidence>
<dbReference type="GO" id="GO:0003677">
    <property type="term" value="F:DNA binding"/>
    <property type="evidence" value="ECO:0007669"/>
    <property type="project" value="UniProtKB-KW"/>
</dbReference>
<dbReference type="PANTHER" id="PTHR30419:SF2">
    <property type="entry name" value="LYSR FAMILY TRANSCRIPTIONAL REGULATOR"/>
    <property type="match status" value="1"/>
</dbReference>
<dbReference type="GO" id="GO:0005829">
    <property type="term" value="C:cytosol"/>
    <property type="evidence" value="ECO:0007669"/>
    <property type="project" value="TreeGrafter"/>
</dbReference>
<dbReference type="HOGENOM" id="CLU_039613_6_0_5"/>
<sequence>MRFDLIDLALFVHVVEAGSLTAGAGRAHLALASASARIKGMEDLLGAALLERGRRGVSPTPAGRMVLHHARVVLDQMERLRGDLGGFSRGWRGVVRLAANTAAVTGALADDLGPFLRDQPLIDVDLSERTSARIIAALAEGAVDLGIVSDAVEAGGLQARPYRRDRLVVVMAPDHPLAACAELSFARVLAEDGVGLGEGAALQDYLERQARRLGLSPRLRVRLRGFEAVCRLVAQGIGLAVIPEDAARRAGAAVAQVPLAEPWATRVLLVRARDFATLAPPARRLADHLAPPFP</sequence>
<dbReference type="PhylomeDB" id="Q2RWK5"/>
<dbReference type="Gene3D" id="1.10.10.10">
    <property type="entry name" value="Winged helix-like DNA-binding domain superfamily/Winged helix DNA-binding domain"/>
    <property type="match status" value="1"/>
</dbReference>
<reference evidence="6 7" key="1">
    <citation type="journal article" date="2011" name="Stand. Genomic Sci.">
        <title>Complete genome sequence of Rhodospirillum rubrum type strain (S1).</title>
        <authorList>
            <person name="Munk A.C."/>
            <person name="Copeland A."/>
            <person name="Lucas S."/>
            <person name="Lapidus A."/>
            <person name="Del Rio T.G."/>
            <person name="Barry K."/>
            <person name="Detter J.C."/>
            <person name="Hammon N."/>
            <person name="Israni S."/>
            <person name="Pitluck S."/>
            <person name="Brettin T."/>
            <person name="Bruce D."/>
            <person name="Han C."/>
            <person name="Tapia R."/>
            <person name="Gilna P."/>
            <person name="Schmutz J."/>
            <person name="Larimer F."/>
            <person name="Land M."/>
            <person name="Kyrpides N.C."/>
            <person name="Mavromatis K."/>
            <person name="Richardson P."/>
            <person name="Rohde M."/>
            <person name="Goker M."/>
            <person name="Klenk H.P."/>
            <person name="Zhang Y."/>
            <person name="Roberts G.P."/>
            <person name="Reslewic S."/>
            <person name="Schwartz D.C."/>
        </authorList>
    </citation>
    <scope>NUCLEOTIDE SEQUENCE [LARGE SCALE GENOMIC DNA]</scope>
    <source>
        <strain evidence="7">ATCC 11170 / ATH 1.1.1 / DSM 467 / LMG 4362 / NCIMB 8255 / S1</strain>
    </source>
</reference>
<keyword evidence="2" id="KW-0805">Transcription regulation</keyword>
<comment type="similarity">
    <text evidence="1">Belongs to the LysR transcriptional regulatory family.</text>
</comment>
<dbReference type="Pfam" id="PF03466">
    <property type="entry name" value="LysR_substrate"/>
    <property type="match status" value="1"/>
</dbReference>
<dbReference type="Proteomes" id="UP000001929">
    <property type="component" value="Chromosome"/>
</dbReference>
<dbReference type="EMBL" id="CP000230">
    <property type="protein sequence ID" value="ABC21490.1"/>
    <property type="molecule type" value="Genomic_DNA"/>
</dbReference>
<dbReference type="STRING" id="269796.Rru_A0686"/>
<dbReference type="SUPFAM" id="SSF53850">
    <property type="entry name" value="Periplasmic binding protein-like II"/>
    <property type="match status" value="1"/>
</dbReference>
<dbReference type="InterPro" id="IPR005119">
    <property type="entry name" value="LysR_subst-bd"/>
</dbReference>
<dbReference type="InterPro" id="IPR036388">
    <property type="entry name" value="WH-like_DNA-bd_sf"/>
</dbReference>
<dbReference type="eggNOG" id="COG0583">
    <property type="taxonomic scope" value="Bacteria"/>
</dbReference>
<keyword evidence="7" id="KW-1185">Reference proteome</keyword>
<dbReference type="PATRIC" id="fig|269796.9.peg.739"/>
<feature type="domain" description="HTH lysR-type" evidence="5">
    <location>
        <begin position="3"/>
        <end position="60"/>
    </location>
</feature>
<dbReference type="RefSeq" id="WP_011388444.1">
    <property type="nucleotide sequence ID" value="NC_007643.1"/>
</dbReference>
<dbReference type="CDD" id="cd08421">
    <property type="entry name" value="PBP2_LTTR_like_1"/>
    <property type="match status" value="1"/>
</dbReference>
<dbReference type="PANTHER" id="PTHR30419">
    <property type="entry name" value="HTH-TYPE TRANSCRIPTIONAL REGULATOR YBHD"/>
    <property type="match status" value="1"/>
</dbReference>
<evidence type="ECO:0000256" key="3">
    <source>
        <dbReference type="ARBA" id="ARBA00023125"/>
    </source>
</evidence>
<dbReference type="EnsemblBacteria" id="ABC21490">
    <property type="protein sequence ID" value="ABC21490"/>
    <property type="gene ID" value="Rru_A0686"/>
</dbReference>
<dbReference type="InterPro" id="IPR036390">
    <property type="entry name" value="WH_DNA-bd_sf"/>
</dbReference>
<evidence type="ECO:0000256" key="2">
    <source>
        <dbReference type="ARBA" id="ARBA00023015"/>
    </source>
</evidence>
<dbReference type="InterPro" id="IPR050950">
    <property type="entry name" value="HTH-type_LysR_regulators"/>
</dbReference>
<accession>Q2RWK5</accession>
<dbReference type="AlphaFoldDB" id="Q2RWK5"/>
<evidence type="ECO:0000313" key="6">
    <source>
        <dbReference type="EMBL" id="ABC21490.1"/>
    </source>
</evidence>
<keyword evidence="4" id="KW-0804">Transcription</keyword>
<name>Q2RWK5_RHORT</name>
<dbReference type="PROSITE" id="PS50931">
    <property type="entry name" value="HTH_LYSR"/>
    <property type="match status" value="1"/>
</dbReference>
<evidence type="ECO:0000313" key="7">
    <source>
        <dbReference type="Proteomes" id="UP000001929"/>
    </source>
</evidence>